<reference evidence="1 2" key="1">
    <citation type="journal article" date="2010" name="PLoS ONE">
        <title>The genome sequence of the rumen methanogen Methanobrevibacter ruminantium reveals new possibilities for controlling ruminant methane emissions.</title>
        <authorList>
            <person name="Leahy S.C."/>
            <person name="Kelly W.J."/>
            <person name="Altermann E."/>
            <person name="Ronimus R.S."/>
            <person name="Yeoman C.J."/>
            <person name="Pacheco D.M."/>
            <person name="Li D."/>
            <person name="Kong Z."/>
            <person name="McTavish S."/>
            <person name="Sang C."/>
            <person name="Lambie S.C."/>
            <person name="Janssen P.H."/>
            <person name="Dey D."/>
            <person name="Attwood G.T."/>
        </authorList>
    </citation>
    <scope>NUCLEOTIDE SEQUENCE [LARGE SCALE GENOMIC DNA]</scope>
    <source>
        <strain evidence="2">ATCC 35063 / DSM 1093 / JCM 13430 / OCM 146 / M1</strain>
    </source>
</reference>
<gene>
    <name evidence="1" type="ordered locus">mru_2150</name>
</gene>
<organism evidence="1 2">
    <name type="scientific">Methanobrevibacter ruminantium (strain ATCC 35063 / DSM 1093 / JCM 13430 / OCM 146 / M1)</name>
    <name type="common">Methanobacterium ruminantium</name>
    <dbReference type="NCBI Taxonomy" id="634498"/>
    <lineage>
        <taxon>Archaea</taxon>
        <taxon>Methanobacteriati</taxon>
        <taxon>Methanobacteriota</taxon>
        <taxon>Methanomada group</taxon>
        <taxon>Methanobacteria</taxon>
        <taxon>Methanobacteriales</taxon>
        <taxon>Methanobacteriaceae</taxon>
        <taxon>Methanobrevibacter</taxon>
    </lineage>
</organism>
<protein>
    <submittedName>
        <fullName evidence="1">Uncharacterized protein</fullName>
    </submittedName>
</protein>
<proteinExistence type="predicted"/>
<sequence length="45" mass="5270">MILSLHLFCYGYFFIDFDDIVLSLHSICNLFFIDFDDIVIASIGY</sequence>
<evidence type="ECO:0000313" key="1">
    <source>
        <dbReference type="EMBL" id="ADC48000.1"/>
    </source>
</evidence>
<dbReference type="EMBL" id="CP001719">
    <property type="protein sequence ID" value="ADC48000.1"/>
    <property type="molecule type" value="Genomic_DNA"/>
</dbReference>
<dbReference type="AlphaFoldDB" id="D3E1B5"/>
<keyword evidence="2" id="KW-1185">Reference proteome</keyword>
<evidence type="ECO:0000313" key="2">
    <source>
        <dbReference type="Proteomes" id="UP000008680"/>
    </source>
</evidence>
<name>D3E1B5_METRM</name>
<dbReference type="Proteomes" id="UP000008680">
    <property type="component" value="Chromosome"/>
</dbReference>
<accession>D3E1B5</accession>
<dbReference type="HOGENOM" id="CLU_3194558_0_0_2"/>
<dbReference type="KEGG" id="mru:mru_2150"/>